<protein>
    <recommendedName>
        <fullName evidence="7">BHLH domain-containing protein</fullName>
    </recommendedName>
</protein>
<organism evidence="8 9">
    <name type="scientific">Hevea brasiliensis</name>
    <name type="common">Para rubber tree</name>
    <name type="synonym">Siphonia brasiliensis</name>
    <dbReference type="NCBI Taxonomy" id="3981"/>
    <lineage>
        <taxon>Eukaryota</taxon>
        <taxon>Viridiplantae</taxon>
        <taxon>Streptophyta</taxon>
        <taxon>Embryophyta</taxon>
        <taxon>Tracheophyta</taxon>
        <taxon>Spermatophyta</taxon>
        <taxon>Magnoliopsida</taxon>
        <taxon>eudicotyledons</taxon>
        <taxon>Gunneridae</taxon>
        <taxon>Pentapetalae</taxon>
        <taxon>rosids</taxon>
        <taxon>fabids</taxon>
        <taxon>Malpighiales</taxon>
        <taxon>Euphorbiaceae</taxon>
        <taxon>Crotonoideae</taxon>
        <taxon>Micrandreae</taxon>
        <taxon>Hevea</taxon>
    </lineage>
</organism>
<evidence type="ECO:0000256" key="3">
    <source>
        <dbReference type="ARBA" id="ARBA00023163"/>
    </source>
</evidence>
<evidence type="ECO:0000259" key="7">
    <source>
        <dbReference type="PROSITE" id="PS50888"/>
    </source>
</evidence>
<dbReference type="PROSITE" id="PS50888">
    <property type="entry name" value="BHLH"/>
    <property type="match status" value="1"/>
</dbReference>
<feature type="coiled-coil region" evidence="5">
    <location>
        <begin position="105"/>
        <end position="132"/>
    </location>
</feature>
<dbReference type="CDD" id="cd18914">
    <property type="entry name" value="bHLH_AtORG2_like"/>
    <property type="match status" value="1"/>
</dbReference>
<dbReference type="SMART" id="SM00353">
    <property type="entry name" value="HLH"/>
    <property type="match status" value="1"/>
</dbReference>
<keyword evidence="5" id="KW-0175">Coiled coil</keyword>
<comment type="subcellular location">
    <subcellularLocation>
        <location evidence="1">Nucleus</location>
    </subcellularLocation>
</comment>
<dbReference type="SUPFAM" id="SSF47459">
    <property type="entry name" value="HLH, helix-loop-helix DNA-binding domain"/>
    <property type="match status" value="1"/>
</dbReference>
<evidence type="ECO:0000313" key="9">
    <source>
        <dbReference type="Proteomes" id="UP001174677"/>
    </source>
</evidence>
<dbReference type="EMBL" id="JARPOI010000448">
    <property type="protein sequence ID" value="KAJ9128657.1"/>
    <property type="molecule type" value="Genomic_DNA"/>
</dbReference>
<dbReference type="PANTHER" id="PTHR13935">
    <property type="entry name" value="ACHAETE-SCUTE TRANSCRIPTION FACTOR-RELATED"/>
    <property type="match status" value="1"/>
</dbReference>
<reference evidence="8 9" key="1">
    <citation type="journal article" date="2023" name="Plant Biotechnol. J.">
        <title>Chromosome-level wild Hevea brasiliensis genome provides new tools for genomic-assisted breeding and valuable loci to elevate rubber yield.</title>
        <authorList>
            <person name="Cheng H."/>
            <person name="Song X."/>
            <person name="Hu Y."/>
            <person name="Wu T."/>
            <person name="Yang Q."/>
            <person name="An Z."/>
            <person name="Feng S."/>
            <person name="Deng Z."/>
            <person name="Wu W."/>
            <person name="Zeng X."/>
            <person name="Tu M."/>
            <person name="Wang X."/>
            <person name="Huang H."/>
        </authorList>
    </citation>
    <scope>NUCLEOTIDE SEQUENCE [LARGE SCALE GENOMIC DNA]</scope>
    <source>
        <strain evidence="8">MT/VB/25A 57/8</strain>
    </source>
</reference>
<comment type="caution">
    <text evidence="8">The sequence shown here is derived from an EMBL/GenBank/DDBJ whole genome shotgun (WGS) entry which is preliminary data.</text>
</comment>
<dbReference type="PANTHER" id="PTHR13935:SF134">
    <property type="entry name" value="TRANSCRIPTION FACTOR BHLH FAMILY-RELATED"/>
    <property type="match status" value="1"/>
</dbReference>
<sequence>MFPFQQNNEFSSQISSNPHQDIAEDNPILGGTSNLSNFMVDGQPPLILANSNTNNEVNYTCDEKKIIRKEIERQRRQQMSTLHASLRSLLPLESLKGKRSMSDHLNAAAKYIKNLQNNVQELSVKRDMLKNLSDSSTSLDDQGTEISSQNNFMNTIVTVRSHVGGVEIGVSCGSGENSFTLSRVLEAVVEEGFDVVSCISTKRDGRLYSTIQCQASHLTCIDVAELQQKLNDVILS</sequence>
<name>A0ABQ9K7I9_HEVBR</name>
<dbReference type="InterPro" id="IPR015660">
    <property type="entry name" value="MASH1/Ascl1a-like"/>
</dbReference>
<keyword evidence="2" id="KW-0805">Transcription regulation</keyword>
<dbReference type="Proteomes" id="UP001174677">
    <property type="component" value="Unassembled WGS sequence"/>
</dbReference>
<evidence type="ECO:0000256" key="2">
    <source>
        <dbReference type="ARBA" id="ARBA00023015"/>
    </source>
</evidence>
<evidence type="ECO:0000256" key="6">
    <source>
        <dbReference type="SAM" id="MobiDB-lite"/>
    </source>
</evidence>
<dbReference type="Gene3D" id="4.10.280.10">
    <property type="entry name" value="Helix-loop-helix DNA-binding domain"/>
    <property type="match status" value="1"/>
</dbReference>
<keyword evidence="3" id="KW-0804">Transcription</keyword>
<keyword evidence="9" id="KW-1185">Reference proteome</keyword>
<dbReference type="InterPro" id="IPR036638">
    <property type="entry name" value="HLH_DNA-bd_sf"/>
</dbReference>
<gene>
    <name evidence="8" type="ORF">P3X46_034641</name>
</gene>
<feature type="region of interest" description="Disordered" evidence="6">
    <location>
        <begin position="1"/>
        <end position="28"/>
    </location>
</feature>
<feature type="domain" description="BHLH" evidence="7">
    <location>
        <begin position="63"/>
        <end position="115"/>
    </location>
</feature>
<feature type="compositionally biased region" description="Polar residues" evidence="6">
    <location>
        <begin position="1"/>
        <end position="19"/>
    </location>
</feature>
<keyword evidence="4" id="KW-0539">Nucleus</keyword>
<evidence type="ECO:0000256" key="1">
    <source>
        <dbReference type="ARBA" id="ARBA00004123"/>
    </source>
</evidence>
<evidence type="ECO:0000256" key="4">
    <source>
        <dbReference type="ARBA" id="ARBA00023242"/>
    </source>
</evidence>
<dbReference type="InterPro" id="IPR011598">
    <property type="entry name" value="bHLH_dom"/>
</dbReference>
<evidence type="ECO:0000256" key="5">
    <source>
        <dbReference type="SAM" id="Coils"/>
    </source>
</evidence>
<accession>A0ABQ9K7I9</accession>
<proteinExistence type="predicted"/>
<dbReference type="Pfam" id="PF00010">
    <property type="entry name" value="HLH"/>
    <property type="match status" value="1"/>
</dbReference>
<evidence type="ECO:0000313" key="8">
    <source>
        <dbReference type="EMBL" id="KAJ9128657.1"/>
    </source>
</evidence>